<sequence>MIVFKDVQWIDNDKFRLLINGILVTYKVEIQFGTITKVILRGLNYNSVCNLEIDMRNNKLFSLECIGFEKDQVKKAILSKLAVQIPKL</sequence>
<dbReference type="AlphaFoldDB" id="A0A6A9QJC8"/>
<evidence type="ECO:0000313" key="1">
    <source>
        <dbReference type="EMBL" id="MUM65913.1"/>
    </source>
</evidence>
<dbReference type="Proteomes" id="UP000440125">
    <property type="component" value="Unassembled WGS sequence"/>
</dbReference>
<proteinExistence type="predicted"/>
<reference evidence="1 2" key="1">
    <citation type="submission" date="2019-10" db="EMBL/GenBank/DDBJ databases">
        <title>Genome Sequences from Six Type Strain Members of the Archaeal Family Sulfolobaceae: Acidianus ambivalens, Acidianus infernus, Metallosphaera prunae, Stygiolobus azoricus, Sulfolobus metallicus, and Sulfurisphaera ohwakuensis.</title>
        <authorList>
            <person name="Counts J.A."/>
            <person name="Kelly R.M."/>
        </authorList>
    </citation>
    <scope>NUCLEOTIDE SEQUENCE [LARGE SCALE GENOMIC DNA]</scope>
    <source>
        <strain evidence="1 2">DSM 3191</strain>
    </source>
</reference>
<evidence type="ECO:0000313" key="2">
    <source>
        <dbReference type="Proteomes" id="UP000440125"/>
    </source>
</evidence>
<name>A0A6A9QJC8_ACIIN</name>
<organism evidence="1 2">
    <name type="scientific">Acidianus infernus</name>
    <dbReference type="NCBI Taxonomy" id="12915"/>
    <lineage>
        <taxon>Archaea</taxon>
        <taxon>Thermoproteota</taxon>
        <taxon>Thermoprotei</taxon>
        <taxon>Sulfolobales</taxon>
        <taxon>Sulfolobaceae</taxon>
        <taxon>Acidianus</taxon>
    </lineage>
</organism>
<gene>
    <name evidence="1" type="ORF">D1867_11845</name>
</gene>
<dbReference type="EMBL" id="WFIY01000004">
    <property type="protein sequence ID" value="MUM65913.1"/>
    <property type="molecule type" value="Genomic_DNA"/>
</dbReference>
<accession>A0A6A9QJC8</accession>
<comment type="caution">
    <text evidence="1">The sequence shown here is derived from an EMBL/GenBank/DDBJ whole genome shotgun (WGS) entry which is preliminary data.</text>
</comment>
<protein>
    <submittedName>
        <fullName evidence="1">Uncharacterized protein</fullName>
    </submittedName>
</protein>
<keyword evidence="2" id="KW-1185">Reference proteome</keyword>